<name>A0ABU3NU50_9FIRM</name>
<dbReference type="Proteomes" id="UP001254848">
    <property type="component" value="Unassembled WGS sequence"/>
</dbReference>
<dbReference type="EMBL" id="JAUOZS010000001">
    <property type="protein sequence ID" value="MDT8900349.1"/>
    <property type="molecule type" value="Genomic_DNA"/>
</dbReference>
<comment type="caution">
    <text evidence="1">The sequence shown here is derived from an EMBL/GenBank/DDBJ whole genome shotgun (WGS) entry which is preliminary data.</text>
</comment>
<proteinExistence type="predicted"/>
<reference evidence="1 2" key="1">
    <citation type="submission" date="2023-07" db="EMBL/GenBank/DDBJ databases">
        <title>The novel representative of Negativicutes class, Anaeroselena agilis gen. nov. sp. nov.</title>
        <authorList>
            <person name="Prokofeva M.I."/>
            <person name="Elcheninov A.G."/>
            <person name="Klyukina A."/>
            <person name="Kublanov I.V."/>
            <person name="Frolov E.N."/>
            <person name="Podosokorskaya O.A."/>
        </authorList>
    </citation>
    <scope>NUCLEOTIDE SEQUENCE [LARGE SCALE GENOMIC DNA]</scope>
    <source>
        <strain evidence="1 2">4137-cl</strain>
    </source>
</reference>
<keyword evidence="2" id="KW-1185">Reference proteome</keyword>
<organism evidence="1 2">
    <name type="scientific">Anaeroselena agilis</name>
    <dbReference type="NCBI Taxonomy" id="3063788"/>
    <lineage>
        <taxon>Bacteria</taxon>
        <taxon>Bacillati</taxon>
        <taxon>Bacillota</taxon>
        <taxon>Negativicutes</taxon>
        <taxon>Acetonemataceae</taxon>
        <taxon>Anaeroselena</taxon>
    </lineage>
</organism>
<gene>
    <name evidence="1" type="ORF">Q4T40_03725</name>
</gene>
<protein>
    <submittedName>
        <fullName evidence="1">Uncharacterized protein</fullName>
    </submittedName>
</protein>
<sequence>MFNNNIFRYLETIERINRFSQMSYSSSAYQYLSGQYVKQATEIFRAWTENGVFRITEMMNQFHRNINEFGNINQQYSAIMVELGWPPYGGLYIPEMKKIIKAYNRFGPEAIREKVDQLFIERFDADEIEKLSGEWGKKKWLAKRMPIIRQAVTAHNAGNYYLSVPAILPQIEGIIVDGYCHNGRMPGKMLKEYYKKLLDESYRYSFDQKIQEFLFHIILVDFEHGITPKSFLSRHAILHGGDTDYGTVTNSLKLILLFDYLQGKLGIVTLPSSHCYHLVGCPVVRRFKNRNPQLEIKPYGETYAVEKRNKPCKICKPNIAMG</sequence>
<accession>A0ABU3NU50</accession>
<evidence type="ECO:0000313" key="1">
    <source>
        <dbReference type="EMBL" id="MDT8900349.1"/>
    </source>
</evidence>
<evidence type="ECO:0000313" key="2">
    <source>
        <dbReference type="Proteomes" id="UP001254848"/>
    </source>
</evidence>
<dbReference type="RefSeq" id="WP_413778899.1">
    <property type="nucleotide sequence ID" value="NZ_JAUOZS010000001.1"/>
</dbReference>